<dbReference type="PANTHER" id="PTHR43684:SF1">
    <property type="entry name" value="ENOYL-COA DELTA ISOMERASE 2"/>
    <property type="match status" value="1"/>
</dbReference>
<evidence type="ECO:0000256" key="3">
    <source>
        <dbReference type="ARBA" id="ARBA00023140"/>
    </source>
</evidence>
<reference evidence="5" key="1">
    <citation type="journal article" date="2020" name="Stud. Mycol.">
        <title>101 Dothideomycetes genomes: a test case for predicting lifestyles and emergence of pathogens.</title>
        <authorList>
            <person name="Haridas S."/>
            <person name="Albert R."/>
            <person name="Binder M."/>
            <person name="Bloem J."/>
            <person name="Labutti K."/>
            <person name="Salamov A."/>
            <person name="Andreopoulos B."/>
            <person name="Baker S."/>
            <person name="Barry K."/>
            <person name="Bills G."/>
            <person name="Bluhm B."/>
            <person name="Cannon C."/>
            <person name="Castanera R."/>
            <person name="Culley D."/>
            <person name="Daum C."/>
            <person name="Ezra D."/>
            <person name="Gonzalez J."/>
            <person name="Henrissat B."/>
            <person name="Kuo A."/>
            <person name="Liang C."/>
            <person name="Lipzen A."/>
            <person name="Lutzoni F."/>
            <person name="Magnuson J."/>
            <person name="Mondo S."/>
            <person name="Nolan M."/>
            <person name="Ohm R."/>
            <person name="Pangilinan J."/>
            <person name="Park H.-J."/>
            <person name="Ramirez L."/>
            <person name="Alfaro M."/>
            <person name="Sun H."/>
            <person name="Tritt A."/>
            <person name="Yoshinaga Y."/>
            <person name="Zwiers L.-H."/>
            <person name="Turgeon B."/>
            <person name="Goodwin S."/>
            <person name="Spatafora J."/>
            <person name="Crous P."/>
            <person name="Grigoriev I."/>
        </authorList>
    </citation>
    <scope>NUCLEOTIDE SEQUENCE</scope>
    <source>
        <strain evidence="5">CBS 113389</strain>
    </source>
</reference>
<dbReference type="CDD" id="cd06558">
    <property type="entry name" value="crotonase-like"/>
    <property type="match status" value="1"/>
</dbReference>
<protein>
    <submittedName>
        <fullName evidence="5">ClpP/crotonase-like domain-containing protein</fullName>
    </submittedName>
</protein>
<dbReference type="GO" id="GO:0005782">
    <property type="term" value="C:peroxisomal matrix"/>
    <property type="evidence" value="ECO:0007669"/>
    <property type="project" value="TreeGrafter"/>
</dbReference>
<evidence type="ECO:0000313" key="5">
    <source>
        <dbReference type="EMBL" id="KAF2483422.1"/>
    </source>
</evidence>
<gene>
    <name evidence="5" type="ORF">BDY17DRAFT_324157</name>
</gene>
<dbReference type="Gene3D" id="1.10.12.10">
    <property type="entry name" value="Lyase 2-enoyl-coa Hydratase, Chain A, domain 2"/>
    <property type="match status" value="1"/>
</dbReference>
<name>A0A6A6PTV1_9PEZI</name>
<keyword evidence="6" id="KW-1185">Reference proteome</keyword>
<dbReference type="RefSeq" id="XP_033589992.1">
    <property type="nucleotide sequence ID" value="XM_033737140.1"/>
</dbReference>
<keyword evidence="2" id="KW-0843">Virulence</keyword>
<proteinExistence type="predicted"/>
<sequence length="263" mass="28733">MSAPKIDLMKTSVQNGVAVISYDIPPANTLSKASNKALIESFKWALSDSAVKVIVLTGEGKFFSTGLNLSDVPAQGPVLPDDHIELLREMHQIWINAEKVTIAAVNGPAVGYGTSSIALFDLVYSVPDSFFFTPFVKVGLCAEACASVTFRNSMGRQKASALILGGERFTPQELENAGLITKILPKEGFMDEVLKIAKRIAEQPAGALRDNKNLLMAPLRQELLDANERECEMLRQRGKTDEPRKAIEQFAKEQAAKKKKAKL</sequence>
<evidence type="ECO:0000256" key="2">
    <source>
        <dbReference type="ARBA" id="ARBA00023026"/>
    </source>
</evidence>
<evidence type="ECO:0000256" key="1">
    <source>
        <dbReference type="ARBA" id="ARBA00004275"/>
    </source>
</evidence>
<dbReference type="Pfam" id="PF00378">
    <property type="entry name" value="ECH_1"/>
    <property type="match status" value="1"/>
</dbReference>
<dbReference type="GO" id="GO:0006635">
    <property type="term" value="P:fatty acid beta-oxidation"/>
    <property type="evidence" value="ECO:0007669"/>
    <property type="project" value="TreeGrafter"/>
</dbReference>
<dbReference type="GO" id="GO:0004165">
    <property type="term" value="F:delta(3)-delta(2)-enoyl-CoA isomerase activity"/>
    <property type="evidence" value="ECO:0007669"/>
    <property type="project" value="UniProtKB-ARBA"/>
</dbReference>
<accession>A0A6A6PTV1</accession>
<organism evidence="5 6">
    <name type="scientific">Neohortaea acidophila</name>
    <dbReference type="NCBI Taxonomy" id="245834"/>
    <lineage>
        <taxon>Eukaryota</taxon>
        <taxon>Fungi</taxon>
        <taxon>Dikarya</taxon>
        <taxon>Ascomycota</taxon>
        <taxon>Pezizomycotina</taxon>
        <taxon>Dothideomycetes</taxon>
        <taxon>Dothideomycetidae</taxon>
        <taxon>Mycosphaerellales</taxon>
        <taxon>Teratosphaeriaceae</taxon>
        <taxon>Neohortaea</taxon>
    </lineage>
</organism>
<dbReference type="InterPro" id="IPR001753">
    <property type="entry name" value="Enoyl-CoA_hydra/iso"/>
</dbReference>
<dbReference type="SUPFAM" id="SSF52096">
    <property type="entry name" value="ClpP/crotonase"/>
    <property type="match status" value="1"/>
</dbReference>
<dbReference type="Gene3D" id="3.90.226.10">
    <property type="entry name" value="2-enoyl-CoA Hydratase, Chain A, domain 1"/>
    <property type="match status" value="1"/>
</dbReference>
<dbReference type="InterPro" id="IPR014748">
    <property type="entry name" value="Enoyl-CoA_hydra_C"/>
</dbReference>
<keyword evidence="3" id="KW-0576">Peroxisome</keyword>
<comment type="subcellular location">
    <subcellularLocation>
        <location evidence="1">Peroxisome</location>
    </subcellularLocation>
</comment>
<keyword evidence="4" id="KW-0413">Isomerase</keyword>
<dbReference type="GeneID" id="54478142"/>
<dbReference type="Proteomes" id="UP000799767">
    <property type="component" value="Unassembled WGS sequence"/>
</dbReference>
<evidence type="ECO:0000313" key="6">
    <source>
        <dbReference type="Proteomes" id="UP000799767"/>
    </source>
</evidence>
<dbReference type="AlphaFoldDB" id="A0A6A6PTV1"/>
<evidence type="ECO:0000256" key="4">
    <source>
        <dbReference type="ARBA" id="ARBA00023235"/>
    </source>
</evidence>
<dbReference type="InterPro" id="IPR029045">
    <property type="entry name" value="ClpP/crotonase-like_dom_sf"/>
</dbReference>
<dbReference type="EMBL" id="MU001635">
    <property type="protein sequence ID" value="KAF2483422.1"/>
    <property type="molecule type" value="Genomic_DNA"/>
</dbReference>
<dbReference type="OrthoDB" id="448450at2759"/>
<dbReference type="PANTHER" id="PTHR43684">
    <property type="match status" value="1"/>
</dbReference>
<dbReference type="InterPro" id="IPR051053">
    <property type="entry name" value="ECH/Chromodomain_protein"/>
</dbReference>